<proteinExistence type="predicted"/>
<feature type="transmembrane region" description="Helical" evidence="1">
    <location>
        <begin position="20"/>
        <end position="49"/>
    </location>
</feature>
<evidence type="ECO:0000313" key="2">
    <source>
        <dbReference type="EMBL" id="MEY8038053.1"/>
    </source>
</evidence>
<sequence>MSGGLPAKDRPGRQAWLGPIALGIGLVSWLVPGGIPVALVAVACGAWSVRTRGPYRIDGTAVAGAVAGGLQVLFSLLLLAADSAGR</sequence>
<gene>
    <name evidence="2" type="ORF">AB8O55_01460</name>
</gene>
<organism evidence="2 3">
    <name type="scientific">Saccharopolyspora cebuensis</name>
    <dbReference type="NCBI Taxonomy" id="418759"/>
    <lineage>
        <taxon>Bacteria</taxon>
        <taxon>Bacillati</taxon>
        <taxon>Actinomycetota</taxon>
        <taxon>Actinomycetes</taxon>
        <taxon>Pseudonocardiales</taxon>
        <taxon>Pseudonocardiaceae</taxon>
        <taxon>Saccharopolyspora</taxon>
    </lineage>
</organism>
<reference evidence="2 3" key="1">
    <citation type="submission" date="2024-08" db="EMBL/GenBank/DDBJ databases">
        <title>Genome mining of Saccharopolyspora cebuensis PGLac3 from Nigerian medicinal plant.</title>
        <authorList>
            <person name="Ezeobiora C.E."/>
            <person name="Igbokwe N.H."/>
            <person name="Amin D.H."/>
            <person name="Mendie U.E."/>
        </authorList>
    </citation>
    <scope>NUCLEOTIDE SEQUENCE [LARGE SCALE GENOMIC DNA]</scope>
    <source>
        <strain evidence="2 3">PGLac3</strain>
    </source>
</reference>
<dbReference type="RefSeq" id="WP_345361388.1">
    <property type="nucleotide sequence ID" value="NZ_BAABII010000005.1"/>
</dbReference>
<evidence type="ECO:0000313" key="3">
    <source>
        <dbReference type="Proteomes" id="UP001564626"/>
    </source>
</evidence>
<evidence type="ECO:0008006" key="4">
    <source>
        <dbReference type="Google" id="ProtNLM"/>
    </source>
</evidence>
<protein>
    <recommendedName>
        <fullName evidence="4">DUF4190 domain-containing protein</fullName>
    </recommendedName>
</protein>
<keyword evidence="1" id="KW-0472">Membrane</keyword>
<dbReference type="Proteomes" id="UP001564626">
    <property type="component" value="Unassembled WGS sequence"/>
</dbReference>
<accession>A0ABV4CAE9</accession>
<feature type="transmembrane region" description="Helical" evidence="1">
    <location>
        <begin position="61"/>
        <end position="81"/>
    </location>
</feature>
<name>A0ABV4CAE9_9PSEU</name>
<dbReference type="EMBL" id="JBGEHV010000002">
    <property type="protein sequence ID" value="MEY8038053.1"/>
    <property type="molecule type" value="Genomic_DNA"/>
</dbReference>
<keyword evidence="1" id="KW-1133">Transmembrane helix</keyword>
<keyword evidence="1" id="KW-0812">Transmembrane</keyword>
<evidence type="ECO:0000256" key="1">
    <source>
        <dbReference type="SAM" id="Phobius"/>
    </source>
</evidence>
<comment type="caution">
    <text evidence="2">The sequence shown here is derived from an EMBL/GenBank/DDBJ whole genome shotgun (WGS) entry which is preliminary data.</text>
</comment>
<keyword evidence="3" id="KW-1185">Reference proteome</keyword>